<dbReference type="InParanoid" id="H1Z392"/>
<accession>H1Z392</accession>
<dbReference type="AlphaFoldDB" id="H1Z392"/>
<evidence type="ECO:0000313" key="1">
    <source>
        <dbReference type="EMBL" id="EHQ36507.1"/>
    </source>
</evidence>
<dbReference type="EMBL" id="CM001436">
    <property type="protein sequence ID" value="EHQ36507.1"/>
    <property type="molecule type" value="Genomic_DNA"/>
</dbReference>
<dbReference type="InterPro" id="IPR009912">
    <property type="entry name" value="DUF1451"/>
</dbReference>
<proteinExistence type="predicted"/>
<dbReference type="Pfam" id="PF07295">
    <property type="entry name" value="DUF1451"/>
    <property type="match status" value="1"/>
</dbReference>
<protein>
    <submittedName>
        <fullName evidence="1">Uncharacterized protein</fullName>
    </submittedName>
</protein>
<dbReference type="HOGENOM" id="CLU_211577_0_0_2"/>
<dbReference type="RefSeq" id="WP_004078855.1">
    <property type="nucleotide sequence ID" value="NZ_CM001436.1"/>
</dbReference>
<keyword evidence="2" id="KW-1185">Reference proteome</keyword>
<name>H1Z392_9EURY</name>
<gene>
    <name evidence="1" type="ORF">Metlim_2459</name>
</gene>
<dbReference type="OrthoDB" id="112072at2157"/>
<organism evidence="1 2">
    <name type="scientific">Methanoplanus limicola DSM 2279</name>
    <dbReference type="NCBI Taxonomy" id="937775"/>
    <lineage>
        <taxon>Archaea</taxon>
        <taxon>Methanobacteriati</taxon>
        <taxon>Methanobacteriota</taxon>
        <taxon>Stenosarchaea group</taxon>
        <taxon>Methanomicrobia</taxon>
        <taxon>Methanomicrobiales</taxon>
        <taxon>Methanomicrobiaceae</taxon>
        <taxon>Methanoplanus</taxon>
    </lineage>
</organism>
<dbReference type="STRING" id="937775.Metlim_2459"/>
<dbReference type="Proteomes" id="UP000005741">
    <property type="component" value="Chromosome"/>
</dbReference>
<evidence type="ECO:0000313" key="2">
    <source>
        <dbReference type="Proteomes" id="UP000005741"/>
    </source>
</evidence>
<sequence>MRFSTGQAAGKGNYRCILCSEIITLKDDSEVLPVCPRCENTKWIKTDSNPE</sequence>
<reference evidence="1 2" key="1">
    <citation type="submission" date="2011-10" db="EMBL/GenBank/DDBJ databases">
        <title>The Improved High-Quality Draft genome of Methanoplanus limicola DSM 2279.</title>
        <authorList>
            <consortium name="US DOE Joint Genome Institute (JGI-PGF)"/>
            <person name="Lucas S."/>
            <person name="Copeland A."/>
            <person name="Lapidus A."/>
            <person name="Glavina del Rio T."/>
            <person name="Dalin E."/>
            <person name="Tice H."/>
            <person name="Bruce D."/>
            <person name="Goodwin L."/>
            <person name="Pitluck S."/>
            <person name="Peters L."/>
            <person name="Mikhailova N."/>
            <person name="Lu M."/>
            <person name="Kyrpides N."/>
            <person name="Mavromatis K."/>
            <person name="Ivanova N."/>
            <person name="Markowitz V."/>
            <person name="Cheng J.-F."/>
            <person name="Hugenholtz P."/>
            <person name="Woyke T."/>
            <person name="Wu D."/>
            <person name="Wirth R."/>
            <person name="Brambilla E.-M."/>
            <person name="Klenk H.-P."/>
            <person name="Eisen J.A."/>
        </authorList>
    </citation>
    <scope>NUCLEOTIDE SEQUENCE [LARGE SCALE GENOMIC DNA]</scope>
    <source>
        <strain evidence="1 2">DSM 2279</strain>
    </source>
</reference>